<dbReference type="EMBL" id="FNNJ01000001">
    <property type="protein sequence ID" value="SDW49299.1"/>
    <property type="molecule type" value="Genomic_DNA"/>
</dbReference>
<dbReference type="GO" id="GO:0008964">
    <property type="term" value="F:phosphoenolpyruvate carboxylase activity"/>
    <property type="evidence" value="ECO:0007669"/>
    <property type="project" value="InterPro"/>
</dbReference>
<dbReference type="GO" id="GO:0006099">
    <property type="term" value="P:tricarboxylic acid cycle"/>
    <property type="evidence" value="ECO:0007669"/>
    <property type="project" value="InterPro"/>
</dbReference>
<dbReference type="InterPro" id="IPR033129">
    <property type="entry name" value="PEPCASE_His_AS"/>
</dbReference>
<evidence type="ECO:0000313" key="5">
    <source>
        <dbReference type="Proteomes" id="UP000199595"/>
    </source>
</evidence>
<evidence type="ECO:0000256" key="2">
    <source>
        <dbReference type="ARBA" id="ARBA00022419"/>
    </source>
</evidence>
<feature type="active site" evidence="3">
    <location>
        <position position="565"/>
    </location>
</feature>
<name>A0A1H2U172_9FLAO</name>
<organism evidence="4 5">
    <name type="scientific">Lutibacter oricola</name>
    <dbReference type="NCBI Taxonomy" id="762486"/>
    <lineage>
        <taxon>Bacteria</taxon>
        <taxon>Pseudomonadati</taxon>
        <taxon>Bacteroidota</taxon>
        <taxon>Flavobacteriia</taxon>
        <taxon>Flavobacteriales</taxon>
        <taxon>Flavobacteriaceae</taxon>
        <taxon>Lutibacter</taxon>
    </lineage>
</organism>
<dbReference type="AlphaFoldDB" id="A0A1H2U172"/>
<sequence length="904" mass="103435">MTSELLQKEGLTKIRQDYKYLIELFKEMLISIGEQDLAEGLPIDNFSVKKTTNYSNEKFTQAIGMCFELLNLVEENAATQYRRKSETQFGIKSTKGSWGYTLDKWKTEGINECKIAEKLRTVKVSPVLTAHPTEAKRLTVIDIHRELYLLLVKKENPNWSTSEQSLLKEEITSLMERWWRTGEIYLEKPRLEDERNNLMHYFNNVFPEAVKLTDQRLKDAWKEMEFSPELLEWPEHFPLIQFGSWVGGDRDGHPFVTPEFTASTLRLHRKLVLEMIKKQLIDLAAKLSFSSYQNSISQVFLAELEVKAKLFGSKGKKALDRNPSEPLRQYINLLLVRLNNTIKGNFNLGEKGYFKSSIDLAAELKELRLLLIDLGATQIAKQWLFPIERLVQCFGFYLTKLDIRQNSAYHEKAISQILTASGFTDCNYGSWDEEKRLAFLNEELKSKRPFLVAGVPCGVEADNVLGYLREIKTYVDLYGTEGIGSIIVSMTRSLSDLLVVFLLLREVGLQDSNLPVVPLLETVDDLIAGPEILKGFLNHPIVKKQRENSESFTQEVMLGYSDSNKDGGILTSRWSIYKAEENLTKAAKEFDVKLCFFHGRGGTISRGGGKIHRFLDSMPEGSMSGHIKMTVQGETIANLFANRLTATYNLEMFVAGTARQSMVEEVEVKNEQRYQIMDQIVELTRDTYVSLLEHPNFIEFYTAVTPIDVLEQSKIGSRPVRRTGQRSLEDLRSIPWVFSWNQSRFNITGWFGTGTALVEFQKQHPKDFDQLKQLAKDWPFLKYSLIQIESNLLNSDSEIMNAFADFVKNLEVKKELMGLVLSDYENGLDEIAKIMGTSVELRRISKLDDNKLRNNSLKALHSIQIDYLTKWRALKELNSKESDNYLMELLLLVNALSGGLKGTG</sequence>
<dbReference type="PANTHER" id="PTHR30523">
    <property type="entry name" value="PHOSPHOENOLPYRUVATE CARBOXYLASE"/>
    <property type="match status" value="1"/>
</dbReference>
<comment type="function">
    <text evidence="1">Forms oxaloacetate, a four-carbon dicarboxylic acid source for the tricarboxylic acid cycle.</text>
</comment>
<dbReference type="SUPFAM" id="SSF51621">
    <property type="entry name" value="Phosphoenolpyruvate/pyruvate domain"/>
    <property type="match status" value="1"/>
</dbReference>
<evidence type="ECO:0000256" key="1">
    <source>
        <dbReference type="ARBA" id="ARBA00003670"/>
    </source>
</evidence>
<gene>
    <name evidence="4" type="ORF">SAMN05444411_101850</name>
</gene>
<dbReference type="InterPro" id="IPR015813">
    <property type="entry name" value="Pyrv/PenolPyrv_kinase-like_dom"/>
</dbReference>
<dbReference type="GO" id="GO:0005829">
    <property type="term" value="C:cytosol"/>
    <property type="evidence" value="ECO:0007669"/>
    <property type="project" value="TreeGrafter"/>
</dbReference>
<dbReference type="InterPro" id="IPR021135">
    <property type="entry name" value="PEP_COase"/>
</dbReference>
<accession>A0A1H2U172</accession>
<protein>
    <recommendedName>
        <fullName evidence="2">Phosphoenolpyruvate carboxylase</fullName>
    </recommendedName>
</protein>
<keyword evidence="5" id="KW-1185">Reference proteome</keyword>
<dbReference type="PRINTS" id="PR00150">
    <property type="entry name" value="PEPCARBXLASE"/>
</dbReference>
<keyword evidence="4" id="KW-0670">Pyruvate</keyword>
<dbReference type="GO" id="GO:0015977">
    <property type="term" value="P:carbon fixation"/>
    <property type="evidence" value="ECO:0007669"/>
    <property type="project" value="InterPro"/>
</dbReference>
<dbReference type="STRING" id="762486.SAMN05444411_101850"/>
<dbReference type="Pfam" id="PF00311">
    <property type="entry name" value="PEPcase"/>
    <property type="match status" value="1"/>
</dbReference>
<evidence type="ECO:0000313" key="4">
    <source>
        <dbReference type="EMBL" id="SDW49299.1"/>
    </source>
</evidence>
<evidence type="ECO:0000256" key="3">
    <source>
        <dbReference type="PROSITE-ProRule" id="PRU10112"/>
    </source>
</evidence>
<proteinExistence type="predicted"/>
<dbReference type="OrthoDB" id="9768133at2"/>
<dbReference type="Proteomes" id="UP000199595">
    <property type="component" value="Unassembled WGS sequence"/>
</dbReference>
<reference evidence="4 5" key="1">
    <citation type="submission" date="2016-10" db="EMBL/GenBank/DDBJ databases">
        <authorList>
            <person name="de Groot N.N."/>
        </authorList>
    </citation>
    <scope>NUCLEOTIDE SEQUENCE [LARGE SCALE GENOMIC DNA]</scope>
    <source>
        <strain evidence="4 5">DSM 24956</strain>
    </source>
</reference>
<dbReference type="PANTHER" id="PTHR30523:SF32">
    <property type="entry name" value="PHOSPHOENOLPYRUVATE CARBOXYLASE"/>
    <property type="match status" value="1"/>
</dbReference>
<dbReference type="PROSITE" id="PS00393">
    <property type="entry name" value="PEPCASE_2"/>
    <property type="match status" value="1"/>
</dbReference>